<evidence type="ECO:0000256" key="1">
    <source>
        <dbReference type="ARBA" id="ARBA00004651"/>
    </source>
</evidence>
<dbReference type="Gene3D" id="1.10.3720.10">
    <property type="entry name" value="MetI-like"/>
    <property type="match status" value="1"/>
</dbReference>
<dbReference type="SUPFAM" id="SSF161098">
    <property type="entry name" value="MetI-like"/>
    <property type="match status" value="1"/>
</dbReference>
<accession>A0ABN6L8Y8</accession>
<keyword evidence="4 7" id="KW-0812">Transmembrane</keyword>
<dbReference type="Proteomes" id="UP001354989">
    <property type="component" value="Chromosome"/>
</dbReference>
<dbReference type="InterPro" id="IPR050366">
    <property type="entry name" value="BP-dependent_transpt_permease"/>
</dbReference>
<evidence type="ECO:0000256" key="2">
    <source>
        <dbReference type="ARBA" id="ARBA00022448"/>
    </source>
</evidence>
<dbReference type="InterPro" id="IPR035906">
    <property type="entry name" value="MetI-like_sf"/>
</dbReference>
<sequence length="414" mass="45555">MVAQPPVQSIYAEVGLLKQIWRNRACRYSGLVMLCAFAVVLGGYWVLPDSTPDVNGGNIQLRKQGVNFTVPMLKVRKNVEQEHTSLWRSWWSGTPSSFLLEPYDSLKVAGDLVMILPFGSHRNQWKRFHLCDIVMPLYVGPLEAMSFPSSRPYMKEKNGYRVLLANGSDVFVSRIKLKELLKSHIETHRFLLGTDRAGRDLLSRLLFGARASLTIGLFAALVSLLIGVLVGSVAGYFGGWQDVFLRWLMSVVWSVPGIMLIIAISMALHHQGVFVSVIAVGLTMWVDVARLVRGKVMSLKHSLFVEAARSIGLSDYKIVIVHILPNIGGELIVMATVNFAAAILLEAGLSFLGMGVQPPTPSWGAMLMEGFGAIGTNNSLHLVLFPSLAIMLMVGAINVFGNGLRDVLDPKRIK</sequence>
<feature type="transmembrane region" description="Helical" evidence="7">
    <location>
        <begin position="273"/>
        <end position="292"/>
    </location>
</feature>
<evidence type="ECO:0000256" key="3">
    <source>
        <dbReference type="ARBA" id="ARBA00022475"/>
    </source>
</evidence>
<keyword evidence="5 7" id="KW-1133">Transmembrane helix</keyword>
<feature type="transmembrane region" description="Helical" evidence="7">
    <location>
        <begin position="211"/>
        <end position="237"/>
    </location>
</feature>
<keyword evidence="3" id="KW-1003">Cell membrane</keyword>
<dbReference type="RefSeq" id="WP_338396924.1">
    <property type="nucleotide sequence ID" value="NZ_AP025292.1"/>
</dbReference>
<feature type="transmembrane region" description="Helical" evidence="7">
    <location>
        <begin position="28"/>
        <end position="47"/>
    </location>
</feature>
<comment type="subcellular location">
    <subcellularLocation>
        <location evidence="1 7">Cell membrane</location>
        <topology evidence="1 7">Multi-pass membrane protein</topology>
    </subcellularLocation>
</comment>
<dbReference type="CDD" id="cd06261">
    <property type="entry name" value="TM_PBP2"/>
    <property type="match status" value="1"/>
</dbReference>
<evidence type="ECO:0000313" key="9">
    <source>
        <dbReference type="EMBL" id="BDC99639.1"/>
    </source>
</evidence>
<comment type="similarity">
    <text evidence="7">Belongs to the binding-protein-dependent transport system permease family.</text>
</comment>
<evidence type="ECO:0000256" key="4">
    <source>
        <dbReference type="ARBA" id="ARBA00022692"/>
    </source>
</evidence>
<protein>
    <recommendedName>
        <fullName evidence="8">ABC transmembrane type-1 domain-containing protein</fullName>
    </recommendedName>
</protein>
<dbReference type="PANTHER" id="PTHR43386">
    <property type="entry name" value="OLIGOPEPTIDE TRANSPORT SYSTEM PERMEASE PROTEIN APPC"/>
    <property type="match status" value="1"/>
</dbReference>
<feature type="domain" description="ABC transmembrane type-1" evidence="8">
    <location>
        <begin position="209"/>
        <end position="401"/>
    </location>
</feature>
<evidence type="ECO:0000256" key="6">
    <source>
        <dbReference type="ARBA" id="ARBA00023136"/>
    </source>
</evidence>
<feature type="transmembrane region" description="Helical" evidence="7">
    <location>
        <begin position="244"/>
        <end position="267"/>
    </location>
</feature>
<gene>
    <name evidence="9" type="ORF">PEPS_19200</name>
</gene>
<keyword evidence="10" id="KW-1185">Reference proteome</keyword>
<name>A0ABN6L8Y8_9BACT</name>
<evidence type="ECO:0000256" key="7">
    <source>
        <dbReference type="RuleBase" id="RU363032"/>
    </source>
</evidence>
<dbReference type="Pfam" id="PF00528">
    <property type="entry name" value="BPD_transp_1"/>
    <property type="match status" value="1"/>
</dbReference>
<feature type="transmembrane region" description="Helical" evidence="7">
    <location>
        <begin position="331"/>
        <end position="356"/>
    </location>
</feature>
<keyword evidence="6 7" id="KW-0472">Membrane</keyword>
<proteinExistence type="inferred from homology"/>
<keyword evidence="2 7" id="KW-0813">Transport</keyword>
<feature type="transmembrane region" description="Helical" evidence="7">
    <location>
        <begin position="383"/>
        <end position="404"/>
    </location>
</feature>
<dbReference type="InterPro" id="IPR000515">
    <property type="entry name" value="MetI-like"/>
</dbReference>
<reference evidence="9 10" key="1">
    <citation type="submission" date="2021-12" db="EMBL/GenBank/DDBJ databases">
        <title>Genome sequencing of bacteria with rrn-lacking chromosome and rrn-plasmid.</title>
        <authorList>
            <person name="Anda M."/>
            <person name="Iwasaki W."/>
        </authorList>
    </citation>
    <scope>NUCLEOTIDE SEQUENCE [LARGE SCALE GENOMIC DNA]</scope>
    <source>
        <strain evidence="9 10">NBRC 101262</strain>
    </source>
</reference>
<dbReference type="PANTHER" id="PTHR43386:SF1">
    <property type="entry name" value="D,D-DIPEPTIDE TRANSPORT SYSTEM PERMEASE PROTEIN DDPC-RELATED"/>
    <property type="match status" value="1"/>
</dbReference>
<organism evidence="9 10">
    <name type="scientific">Persicobacter psychrovividus</name>
    <dbReference type="NCBI Taxonomy" id="387638"/>
    <lineage>
        <taxon>Bacteria</taxon>
        <taxon>Pseudomonadati</taxon>
        <taxon>Bacteroidota</taxon>
        <taxon>Cytophagia</taxon>
        <taxon>Cytophagales</taxon>
        <taxon>Persicobacteraceae</taxon>
        <taxon>Persicobacter</taxon>
    </lineage>
</organism>
<evidence type="ECO:0000313" key="10">
    <source>
        <dbReference type="Proteomes" id="UP001354989"/>
    </source>
</evidence>
<evidence type="ECO:0000256" key="5">
    <source>
        <dbReference type="ARBA" id="ARBA00022989"/>
    </source>
</evidence>
<dbReference type="PROSITE" id="PS50928">
    <property type="entry name" value="ABC_TM1"/>
    <property type="match status" value="1"/>
</dbReference>
<dbReference type="EMBL" id="AP025292">
    <property type="protein sequence ID" value="BDC99639.1"/>
    <property type="molecule type" value="Genomic_DNA"/>
</dbReference>
<evidence type="ECO:0000259" key="8">
    <source>
        <dbReference type="PROSITE" id="PS50928"/>
    </source>
</evidence>